<evidence type="ECO:0000313" key="3">
    <source>
        <dbReference type="EMBL" id="KAF2481034.1"/>
    </source>
</evidence>
<dbReference type="RefSeq" id="XP_033587604.1">
    <property type="nucleotide sequence ID" value="XM_033737405.1"/>
</dbReference>
<feature type="compositionally biased region" description="Low complexity" evidence="1">
    <location>
        <begin position="715"/>
        <end position="729"/>
    </location>
</feature>
<protein>
    <submittedName>
        <fullName evidence="3">Heterokaryon incompatibility protein-domain-containing protein</fullName>
    </submittedName>
</protein>
<feature type="region of interest" description="Disordered" evidence="1">
    <location>
        <begin position="704"/>
        <end position="769"/>
    </location>
</feature>
<organism evidence="3 4">
    <name type="scientific">Neohortaea acidophila</name>
    <dbReference type="NCBI Taxonomy" id="245834"/>
    <lineage>
        <taxon>Eukaryota</taxon>
        <taxon>Fungi</taxon>
        <taxon>Dikarya</taxon>
        <taxon>Ascomycota</taxon>
        <taxon>Pezizomycotina</taxon>
        <taxon>Dothideomycetes</taxon>
        <taxon>Dothideomycetidae</taxon>
        <taxon>Mycosphaerellales</taxon>
        <taxon>Teratosphaeriaceae</taxon>
        <taxon>Neohortaea</taxon>
    </lineage>
</organism>
<accession>A0A6A6PN21</accession>
<dbReference type="GeneID" id="54478407"/>
<keyword evidence="4" id="KW-1185">Reference proteome</keyword>
<feature type="compositionally biased region" description="Basic and acidic residues" evidence="1">
    <location>
        <begin position="759"/>
        <end position="768"/>
    </location>
</feature>
<feature type="compositionally biased region" description="Low complexity" evidence="1">
    <location>
        <begin position="740"/>
        <end position="751"/>
    </location>
</feature>
<reference evidence="3" key="1">
    <citation type="journal article" date="2020" name="Stud. Mycol.">
        <title>101 Dothideomycetes genomes: a test case for predicting lifestyles and emergence of pathogens.</title>
        <authorList>
            <person name="Haridas S."/>
            <person name="Albert R."/>
            <person name="Binder M."/>
            <person name="Bloem J."/>
            <person name="Labutti K."/>
            <person name="Salamov A."/>
            <person name="Andreopoulos B."/>
            <person name="Baker S."/>
            <person name="Barry K."/>
            <person name="Bills G."/>
            <person name="Bluhm B."/>
            <person name="Cannon C."/>
            <person name="Castanera R."/>
            <person name="Culley D."/>
            <person name="Daum C."/>
            <person name="Ezra D."/>
            <person name="Gonzalez J."/>
            <person name="Henrissat B."/>
            <person name="Kuo A."/>
            <person name="Liang C."/>
            <person name="Lipzen A."/>
            <person name="Lutzoni F."/>
            <person name="Magnuson J."/>
            <person name="Mondo S."/>
            <person name="Nolan M."/>
            <person name="Ohm R."/>
            <person name="Pangilinan J."/>
            <person name="Park H.-J."/>
            <person name="Ramirez L."/>
            <person name="Alfaro M."/>
            <person name="Sun H."/>
            <person name="Tritt A."/>
            <person name="Yoshinaga Y."/>
            <person name="Zwiers L.-H."/>
            <person name="Turgeon B."/>
            <person name="Goodwin S."/>
            <person name="Spatafora J."/>
            <person name="Crous P."/>
            <person name="Grigoriev I."/>
        </authorList>
    </citation>
    <scope>NUCLEOTIDE SEQUENCE</scope>
    <source>
        <strain evidence="3">CBS 113389</strain>
    </source>
</reference>
<evidence type="ECO:0000256" key="1">
    <source>
        <dbReference type="SAM" id="MobiDB-lite"/>
    </source>
</evidence>
<evidence type="ECO:0000259" key="2">
    <source>
        <dbReference type="Pfam" id="PF06985"/>
    </source>
</evidence>
<dbReference type="PANTHER" id="PTHR24148">
    <property type="entry name" value="ANKYRIN REPEAT DOMAIN-CONTAINING PROTEIN 39 HOMOLOG-RELATED"/>
    <property type="match status" value="1"/>
</dbReference>
<feature type="domain" description="Heterokaryon incompatibility" evidence="2">
    <location>
        <begin position="66"/>
        <end position="211"/>
    </location>
</feature>
<dbReference type="InterPro" id="IPR052895">
    <property type="entry name" value="HetReg/Transcr_Mod"/>
</dbReference>
<dbReference type="AlphaFoldDB" id="A0A6A6PN21"/>
<evidence type="ECO:0000313" key="4">
    <source>
        <dbReference type="Proteomes" id="UP000799767"/>
    </source>
</evidence>
<dbReference type="PANTHER" id="PTHR24148:SF64">
    <property type="entry name" value="HETEROKARYON INCOMPATIBILITY DOMAIN-CONTAINING PROTEIN"/>
    <property type="match status" value="1"/>
</dbReference>
<dbReference type="Proteomes" id="UP000799767">
    <property type="component" value="Unassembled WGS sequence"/>
</dbReference>
<dbReference type="InterPro" id="IPR010730">
    <property type="entry name" value="HET"/>
</dbReference>
<dbReference type="OrthoDB" id="3477286at2759"/>
<name>A0A6A6PN21_9PEZI</name>
<dbReference type="Pfam" id="PF06985">
    <property type="entry name" value="HET"/>
    <property type="match status" value="1"/>
</dbReference>
<dbReference type="EMBL" id="MU001638">
    <property type="protein sequence ID" value="KAF2481034.1"/>
    <property type="molecule type" value="Genomic_DNA"/>
</dbReference>
<sequence length="817" mass="92309">MSKEYAYTSLESDEIRLLELHAGEEDADLQGNLHVFRLPVEDEPADELELFLTRATGVPVPNAPSYDALSYVWGDVVRLWHQIKILQDGKLRHVPIKPNLHDALMRLRRDIEPDGTKMIWVDSVCINQNDIPEKNQQIQKMAMIYNRAERVAVWLGNEDKDSRRAIEFIDRLLRLEDFDLVSNESGSTIEWAALHNLMQRPWFNRRWIVQEISLARTATLFCGGHSVSWLDFSAAVALFVARYRDLRPLFQRSVEFHNHPNYLGEVEALGARSLVDITANLFRKSDEGVVLERVLSLEAVISTLTLFEASNPHDTIYSILWLAHDAEPDSKERYAMAQPQLVRTPIGSPELDHAPSPVAFDGSQQHFASSPESSRVLSSLRESGYFSTAGGTTAVPASQVPQSQVLETQRDTFLKPPIRLKRSSTRSATDHTLKSAESQFEAKPYSIMVDYDTDIYIVFRQFLDFAMSRSRSLDIICHPWAPEPLPNEPELPSWIPLLSSAPFDKKPGSSAYSRVRADSLVGLPGIQRNYNASGKTKIYPSKGFIRGRSLIATGFVLDAIKVRKSAAVEGIIPSGWIDLAGWSGAPDPVPDRFWRTLVGDRGPGGQKYPPAYFALACKWVLERRPRRGNINTNEILMFGQCPSIATEFLHRVQSVVWNRMLVLTEGRKGSKQLLALVPKEAEQGDLICILYGCSVPVVLRRSKKRRATRREDSSARNSTRTTNSRASSSHADLLRHLTNSRVSFSRASSTSHQSDVDIPEDREQHNPDDFENALPVPWESEEQYTFIGECYVHGMMYGEGFKHRKDHGNRLRAFHLV</sequence>
<gene>
    <name evidence="3" type="ORF">BDY17DRAFT_325758</name>
</gene>
<proteinExistence type="predicted"/>
<feature type="region of interest" description="Disordered" evidence="1">
    <location>
        <begin position="352"/>
        <end position="373"/>
    </location>
</feature>